<organism evidence="1 2">
    <name type="scientific">Arcanobacterium phocisimile</name>
    <dbReference type="NCBI Taxonomy" id="1302235"/>
    <lineage>
        <taxon>Bacteria</taxon>
        <taxon>Bacillati</taxon>
        <taxon>Actinomycetota</taxon>
        <taxon>Actinomycetes</taxon>
        <taxon>Actinomycetales</taxon>
        <taxon>Actinomycetaceae</taxon>
        <taxon>Arcanobacterium</taxon>
    </lineage>
</organism>
<name>A0ABX7IIA1_9ACTO</name>
<accession>A0ABX7IIA1</accession>
<dbReference type="InterPro" id="IPR025447">
    <property type="entry name" value="DUF4192"/>
</dbReference>
<dbReference type="Proteomes" id="UP000602653">
    <property type="component" value="Chromosome"/>
</dbReference>
<sequence>MKPYVITQLQDCLYYARDVVGEQLLPPRNILYVCTLRTVNEASQIRAVVRVDLTVCDDQARIREKVSEFVVDTEPDELVMCWYIKNSLENARTPDVEYAAETRLIAQIYTQVKESLQHLPAYRKLKPTLLVTDNCQWTEIAETQVHNDTIVLGELNSLSESVKRGFDCAPGTWGESNPIEGIWQRVSFNRRKRSIEIEQEVASGSLAANGMLLWANTMKKVASSADSLLPNQVTETLGGHSRIGKLNGTLHDSHTRDRVLLWAISGVPFNDDVAWADCYQLMRTTPMSEELVVRTRKTITVLNACASFSAEDSACAYATLAYLYWWVGQVTLARQATELARESDPSYRLSQLIEAILEGGILPPWALEG</sequence>
<reference evidence="1 2" key="1">
    <citation type="submission" date="2021-02" db="EMBL/GenBank/DDBJ databases">
        <title>Complete Genome Sequence of Arcanobacterium phocisimile strain DSM 26142T from a harbour seal.</title>
        <authorList>
            <person name="Borowiak M."/>
            <person name="Alssahen M."/>
            <person name="Malorny B."/>
            <person name="Laemmler C."/>
            <person name="Siebert U."/>
            <person name="Ploetz M."/>
            <person name="Abdulmawjood A."/>
        </authorList>
    </citation>
    <scope>NUCLEOTIDE SEQUENCE [LARGE SCALE GENOMIC DNA]</scope>
    <source>
        <strain evidence="1 2">DSM 26142</strain>
    </source>
</reference>
<dbReference type="Pfam" id="PF13830">
    <property type="entry name" value="DUF4192"/>
    <property type="match status" value="1"/>
</dbReference>
<evidence type="ECO:0000313" key="1">
    <source>
        <dbReference type="EMBL" id="QRV02868.1"/>
    </source>
</evidence>
<dbReference type="EMBL" id="CP070228">
    <property type="protein sequence ID" value="QRV02868.1"/>
    <property type="molecule type" value="Genomic_DNA"/>
</dbReference>
<proteinExistence type="predicted"/>
<dbReference type="RefSeq" id="WP_204425515.1">
    <property type="nucleotide sequence ID" value="NZ_CP070228.1"/>
</dbReference>
<protein>
    <submittedName>
        <fullName evidence="1">DUF4192 family protein</fullName>
    </submittedName>
</protein>
<keyword evidence="2" id="KW-1185">Reference proteome</keyword>
<evidence type="ECO:0000313" key="2">
    <source>
        <dbReference type="Proteomes" id="UP000602653"/>
    </source>
</evidence>
<gene>
    <name evidence="1" type="ORF">JTE88_03860</name>
</gene>